<proteinExistence type="inferred from homology"/>
<evidence type="ECO:0000256" key="1">
    <source>
        <dbReference type="ARBA" id="ARBA00006192"/>
    </source>
</evidence>
<evidence type="ECO:0000256" key="2">
    <source>
        <dbReference type="ARBA" id="ARBA00022737"/>
    </source>
</evidence>
<feature type="domain" description="Pentatricopeptide repeat-containing protein-mitochondrial" evidence="6">
    <location>
        <begin position="221"/>
        <end position="352"/>
    </location>
</feature>
<dbReference type="InterPro" id="IPR011990">
    <property type="entry name" value="TPR-like_helical_dom_sf"/>
</dbReference>
<gene>
    <name evidence="7" type="ORF">DFH07DRAFT_758394</name>
</gene>
<evidence type="ECO:0000313" key="8">
    <source>
        <dbReference type="Proteomes" id="UP001215280"/>
    </source>
</evidence>
<evidence type="ECO:0000313" key="7">
    <source>
        <dbReference type="EMBL" id="KAJ7725878.1"/>
    </source>
</evidence>
<dbReference type="AlphaFoldDB" id="A0AAD7HRP5"/>
<dbReference type="PANTHER" id="PTHR47447:SF17">
    <property type="entry name" value="OS12G0638900 PROTEIN"/>
    <property type="match status" value="1"/>
</dbReference>
<comment type="subunit">
    <text evidence="4">Binds to mitochondrial small subunit 15S rRNA.</text>
</comment>
<dbReference type="NCBIfam" id="TIGR00756">
    <property type="entry name" value="PPR"/>
    <property type="match status" value="1"/>
</dbReference>
<accession>A0AAD7HRP5</accession>
<evidence type="ECO:0000256" key="3">
    <source>
        <dbReference type="ARBA" id="ARBA00044493"/>
    </source>
</evidence>
<dbReference type="PROSITE" id="PS51375">
    <property type="entry name" value="PPR"/>
    <property type="match status" value="1"/>
</dbReference>
<comment type="function">
    <text evidence="3">Regulates mitochondrial small subunit maturation by controlling 15S rRNA 5'-end processing. Localizes to the 5' precursor of the 15S rRNA in a position that is subsequently occupied by mS47 in the mature yeast mtSSU. Uses structure and sequence-specific RNA recognition, binding to a single-stranded region of the precursor and specifically recognizing bases -6 to -1. The exchange of Ccm1 for mS47 is coupled to the irreversible removal of precursor rRNA that is accompanied by conformational changes of the mitoribosomal proteins uS5m and mS26. These conformational changes signal completion of 5'-end rRNA processing through protection of the mature 5'-end of the 15S rRNA and stabilization of mS47. The removal of the 5' precursor together with the dissociation of Ccm1 may be catalyzed by the 5'-3' exoribonuclease Pet127. Involved in the specific removal of group I introns in mitochondrial encoded transcripts.</text>
</comment>
<reference evidence="7" key="1">
    <citation type="submission" date="2023-03" db="EMBL/GenBank/DDBJ databases">
        <title>Massive genome expansion in bonnet fungi (Mycena s.s.) driven by repeated elements and novel gene families across ecological guilds.</title>
        <authorList>
            <consortium name="Lawrence Berkeley National Laboratory"/>
            <person name="Harder C.B."/>
            <person name="Miyauchi S."/>
            <person name="Viragh M."/>
            <person name="Kuo A."/>
            <person name="Thoen E."/>
            <person name="Andreopoulos B."/>
            <person name="Lu D."/>
            <person name="Skrede I."/>
            <person name="Drula E."/>
            <person name="Henrissat B."/>
            <person name="Morin E."/>
            <person name="Kohler A."/>
            <person name="Barry K."/>
            <person name="LaButti K."/>
            <person name="Morin E."/>
            <person name="Salamov A."/>
            <person name="Lipzen A."/>
            <person name="Mereny Z."/>
            <person name="Hegedus B."/>
            <person name="Baldrian P."/>
            <person name="Stursova M."/>
            <person name="Weitz H."/>
            <person name="Taylor A."/>
            <person name="Grigoriev I.V."/>
            <person name="Nagy L.G."/>
            <person name="Martin F."/>
            <person name="Kauserud H."/>
        </authorList>
    </citation>
    <scope>NUCLEOTIDE SEQUENCE</scope>
    <source>
        <strain evidence="7">CBHHK188m</strain>
    </source>
</reference>
<name>A0AAD7HRP5_9AGAR</name>
<dbReference type="InterPro" id="IPR002885">
    <property type="entry name" value="PPR_rpt"/>
</dbReference>
<evidence type="ECO:0000259" key="6">
    <source>
        <dbReference type="Pfam" id="PF23276"/>
    </source>
</evidence>
<dbReference type="Pfam" id="PF23276">
    <property type="entry name" value="TPR_24"/>
    <property type="match status" value="1"/>
</dbReference>
<dbReference type="Pfam" id="PF13812">
    <property type="entry name" value="PPR_3"/>
    <property type="match status" value="2"/>
</dbReference>
<evidence type="ECO:0000256" key="4">
    <source>
        <dbReference type="ARBA" id="ARBA00044511"/>
    </source>
</evidence>
<dbReference type="Gene3D" id="1.25.40.10">
    <property type="entry name" value="Tetratricopeptide repeat domain"/>
    <property type="match status" value="4"/>
</dbReference>
<comment type="similarity">
    <text evidence="1">Belongs to the CCM1 family.</text>
</comment>
<keyword evidence="8" id="KW-1185">Reference proteome</keyword>
<dbReference type="InterPro" id="IPR057027">
    <property type="entry name" value="TPR_mt"/>
</dbReference>
<feature type="repeat" description="PPR" evidence="5">
    <location>
        <begin position="44"/>
        <end position="78"/>
    </location>
</feature>
<organism evidence="7 8">
    <name type="scientific">Mycena maculata</name>
    <dbReference type="NCBI Taxonomy" id="230809"/>
    <lineage>
        <taxon>Eukaryota</taxon>
        <taxon>Fungi</taxon>
        <taxon>Dikarya</taxon>
        <taxon>Basidiomycota</taxon>
        <taxon>Agaricomycotina</taxon>
        <taxon>Agaricomycetes</taxon>
        <taxon>Agaricomycetidae</taxon>
        <taxon>Agaricales</taxon>
        <taxon>Marasmiineae</taxon>
        <taxon>Mycenaceae</taxon>
        <taxon>Mycena</taxon>
    </lineage>
</organism>
<protein>
    <recommendedName>
        <fullName evidence="6">Pentatricopeptide repeat-containing protein-mitochondrial domain-containing protein</fullName>
    </recommendedName>
</protein>
<comment type="caution">
    <text evidence="7">The sequence shown here is derived from an EMBL/GenBank/DDBJ whole genome shotgun (WGS) entry which is preliminary data.</text>
</comment>
<keyword evidence="2" id="KW-0677">Repeat</keyword>
<evidence type="ECO:0000256" key="5">
    <source>
        <dbReference type="PROSITE-ProRule" id="PRU00708"/>
    </source>
</evidence>
<sequence length="518" mass="56917">MPKTQLRTTTARFNLDIAAKADSSQFPACFDLAADMKKNGVSPNLSTYNTLLRALAHGGYAVATLAVLEDMLSVGVSPDATSFNHIIHAHRTEPTSLLPFVLRKMEEVGVAPNATTFTHLITRFASDENLEVALQHLHAMKAHNLLPEIAAAQAVIILAAKQGYPRLALDLVIAFEAESIRKVEDFVWLACLHSSATNLYADGVLKSWYALVTDLAISPDEGLCTLVLHTAARNGLPDLATDALRVLKVLEVPWMEYHLAPLFEAFCRAQRFQEAFSTLTVMRQNNIDPTSHTAFPIIQVVENNPDILDDLWAILTNMHQDGISVDISAFNALLRASRSTQPITRVLADYNTLKSCGLVPSAETFHLFIDVCISAGNIAYGELAFRQFKEVGTPDHDVFGKMVILHLTQDVYDEAFLYLEEMHSAGHVPAQHLYEAIVIKCATMGDARYVVALDEMRDVGHTIDPEFSFHATELNDRALAAEKAAAERARVEALRGVEIDGAARKFIETGGLSGLEEK</sequence>
<dbReference type="PANTHER" id="PTHR47447">
    <property type="entry name" value="OS03G0856100 PROTEIN"/>
    <property type="match status" value="1"/>
</dbReference>
<dbReference type="EMBL" id="JARJLG010000225">
    <property type="protein sequence ID" value="KAJ7725878.1"/>
    <property type="molecule type" value="Genomic_DNA"/>
</dbReference>
<dbReference type="Proteomes" id="UP001215280">
    <property type="component" value="Unassembled WGS sequence"/>
</dbReference>